<comment type="caution">
    <text evidence="3">The sequence shown here is derived from an EMBL/GenBank/DDBJ whole genome shotgun (WGS) entry which is preliminary data.</text>
</comment>
<name>A0AAN9HTP9_CROPI</name>
<dbReference type="InterPro" id="IPR036691">
    <property type="entry name" value="Endo/exonu/phosph_ase_sf"/>
</dbReference>
<dbReference type="EMBL" id="JAYWIO010000006">
    <property type="protein sequence ID" value="KAK7255803.1"/>
    <property type="molecule type" value="Genomic_DNA"/>
</dbReference>
<dbReference type="GO" id="GO:0003824">
    <property type="term" value="F:catalytic activity"/>
    <property type="evidence" value="ECO:0007669"/>
    <property type="project" value="InterPro"/>
</dbReference>
<proteinExistence type="predicted"/>
<evidence type="ECO:0000313" key="4">
    <source>
        <dbReference type="Proteomes" id="UP001372338"/>
    </source>
</evidence>
<accession>A0AAN9HTP9</accession>
<evidence type="ECO:0000256" key="1">
    <source>
        <dbReference type="SAM" id="MobiDB-lite"/>
    </source>
</evidence>
<dbReference type="Proteomes" id="UP001372338">
    <property type="component" value="Unassembled WGS sequence"/>
</dbReference>
<gene>
    <name evidence="3" type="ORF">RIF29_29224</name>
</gene>
<feature type="compositionally biased region" description="Low complexity" evidence="1">
    <location>
        <begin position="9"/>
        <end position="18"/>
    </location>
</feature>
<feature type="domain" description="Endonuclease/exonuclease/phosphatase" evidence="2">
    <location>
        <begin position="160"/>
        <end position="323"/>
    </location>
</feature>
<dbReference type="Pfam" id="PF03372">
    <property type="entry name" value="Exo_endo_phos"/>
    <property type="match status" value="1"/>
</dbReference>
<organism evidence="3 4">
    <name type="scientific">Crotalaria pallida</name>
    <name type="common">Smooth rattlebox</name>
    <name type="synonym">Crotalaria striata</name>
    <dbReference type="NCBI Taxonomy" id="3830"/>
    <lineage>
        <taxon>Eukaryota</taxon>
        <taxon>Viridiplantae</taxon>
        <taxon>Streptophyta</taxon>
        <taxon>Embryophyta</taxon>
        <taxon>Tracheophyta</taxon>
        <taxon>Spermatophyta</taxon>
        <taxon>Magnoliopsida</taxon>
        <taxon>eudicotyledons</taxon>
        <taxon>Gunneridae</taxon>
        <taxon>Pentapetalae</taxon>
        <taxon>rosids</taxon>
        <taxon>fabids</taxon>
        <taxon>Fabales</taxon>
        <taxon>Fabaceae</taxon>
        <taxon>Papilionoideae</taxon>
        <taxon>50 kb inversion clade</taxon>
        <taxon>genistoids sensu lato</taxon>
        <taxon>core genistoids</taxon>
        <taxon>Crotalarieae</taxon>
        <taxon>Crotalaria</taxon>
    </lineage>
</organism>
<keyword evidence="4" id="KW-1185">Reference proteome</keyword>
<dbReference type="InterPro" id="IPR005135">
    <property type="entry name" value="Endo/exonuclease/phosphatase"/>
</dbReference>
<dbReference type="PANTHER" id="PTHR35218:SF9">
    <property type="entry name" value="ENDONUCLEASE_EXONUCLEASE_PHOSPHATASE DOMAIN-CONTAINING PROTEIN"/>
    <property type="match status" value="1"/>
</dbReference>
<dbReference type="SUPFAM" id="SSF56219">
    <property type="entry name" value="DNase I-like"/>
    <property type="match status" value="1"/>
</dbReference>
<dbReference type="Gene3D" id="3.60.10.10">
    <property type="entry name" value="Endonuclease/exonuclease/phosphatase"/>
    <property type="match status" value="1"/>
</dbReference>
<feature type="region of interest" description="Disordered" evidence="1">
    <location>
        <begin position="1"/>
        <end position="31"/>
    </location>
</feature>
<protein>
    <recommendedName>
        <fullName evidence="2">Endonuclease/exonuclease/phosphatase domain-containing protein</fullName>
    </recommendedName>
</protein>
<evidence type="ECO:0000259" key="2">
    <source>
        <dbReference type="Pfam" id="PF03372"/>
    </source>
</evidence>
<evidence type="ECO:0000313" key="3">
    <source>
        <dbReference type="EMBL" id="KAK7255803.1"/>
    </source>
</evidence>
<dbReference type="AlphaFoldDB" id="A0AAN9HTP9"/>
<dbReference type="PANTHER" id="PTHR35218">
    <property type="entry name" value="RNASE H DOMAIN-CONTAINING PROTEIN"/>
    <property type="match status" value="1"/>
</dbReference>
<reference evidence="3 4" key="1">
    <citation type="submission" date="2024-01" db="EMBL/GenBank/DDBJ databases">
        <title>The genomes of 5 underutilized Papilionoideae crops provide insights into root nodulation and disease resistanc.</title>
        <authorList>
            <person name="Yuan L."/>
        </authorList>
    </citation>
    <scope>NUCLEOTIDE SEQUENCE [LARGE SCALE GENOMIC DNA]</scope>
    <source>
        <strain evidence="3">ZHUSHIDOU_FW_LH</strain>
        <tissue evidence="3">Leaf</tissue>
    </source>
</reference>
<sequence length="410" mass="46761">MESAHEEVNVVNNVSNKNGSLTKGTTPKRKWVKKRARNNELKIHMQKSPVQPTPLAHEILTPNGPNHANKAQSSNEVPQLKGKDLLTQPSAPPIASSLSVKSASMFTQNTSCPTSSSKPTFKSAMNIEWVAGNRFRFWDKRMNIAQVWFLHRGLRDLKILSWNVRGSVNKDVRRYSRELISKHKLDCVFLMETHCLFAAAIVFWKRLGYVACDIVEARGHSGGIWVLVKENSDFSFAPFNTFHQCITFSISKGSHRWLCSAIYANPSPILHERLWNHLTEFNTDSLSWLLLGDFNEILLPLEFTWSRKNLHLNMIHKRLGRALSNCAWRNLFAEAIAETLCRVHSDHNPILVQCGSFFAESINRPFRFQAAWTTHKDFSDIVHQAWLKGMSLGIILKSKRGWKLASMGFN</sequence>